<feature type="compositionally biased region" description="Basic and acidic residues" evidence="1">
    <location>
        <begin position="9"/>
        <end position="20"/>
    </location>
</feature>
<keyword evidence="3" id="KW-1185">Reference proteome</keyword>
<dbReference type="Proteomes" id="UP001359559">
    <property type="component" value="Unassembled WGS sequence"/>
</dbReference>
<feature type="region of interest" description="Disordered" evidence="1">
    <location>
        <begin position="1"/>
        <end position="35"/>
    </location>
</feature>
<gene>
    <name evidence="2" type="ORF">RJT34_13006</name>
</gene>
<dbReference type="AlphaFoldDB" id="A0AAN9JPU7"/>
<comment type="caution">
    <text evidence="2">The sequence shown here is derived from an EMBL/GenBank/DDBJ whole genome shotgun (WGS) entry which is preliminary data.</text>
</comment>
<evidence type="ECO:0000256" key="1">
    <source>
        <dbReference type="SAM" id="MobiDB-lite"/>
    </source>
</evidence>
<sequence>MSLRTRGKSGRDREGEEETRGGGAQVRGRRRGRRVWVSRSRGQGAGCREGNSVKLRGGEVGQRGRSLMVDDDESLRAVGDGFPSLFCWWWSRR</sequence>
<protein>
    <submittedName>
        <fullName evidence="2">Uncharacterized protein</fullName>
    </submittedName>
</protein>
<reference evidence="2 3" key="1">
    <citation type="submission" date="2024-01" db="EMBL/GenBank/DDBJ databases">
        <title>The genomes of 5 underutilized Papilionoideae crops provide insights into root nodulation and disease resistance.</title>
        <authorList>
            <person name="Yuan L."/>
        </authorList>
    </citation>
    <scope>NUCLEOTIDE SEQUENCE [LARGE SCALE GENOMIC DNA]</scope>
    <source>
        <strain evidence="2">LY-2023</strain>
        <tissue evidence="2">Leaf</tissue>
    </source>
</reference>
<name>A0AAN9JPU7_CLITE</name>
<proteinExistence type="predicted"/>
<dbReference type="EMBL" id="JAYKXN010000003">
    <property type="protein sequence ID" value="KAK7302126.1"/>
    <property type="molecule type" value="Genomic_DNA"/>
</dbReference>
<organism evidence="2 3">
    <name type="scientific">Clitoria ternatea</name>
    <name type="common">Butterfly pea</name>
    <dbReference type="NCBI Taxonomy" id="43366"/>
    <lineage>
        <taxon>Eukaryota</taxon>
        <taxon>Viridiplantae</taxon>
        <taxon>Streptophyta</taxon>
        <taxon>Embryophyta</taxon>
        <taxon>Tracheophyta</taxon>
        <taxon>Spermatophyta</taxon>
        <taxon>Magnoliopsida</taxon>
        <taxon>eudicotyledons</taxon>
        <taxon>Gunneridae</taxon>
        <taxon>Pentapetalae</taxon>
        <taxon>rosids</taxon>
        <taxon>fabids</taxon>
        <taxon>Fabales</taxon>
        <taxon>Fabaceae</taxon>
        <taxon>Papilionoideae</taxon>
        <taxon>50 kb inversion clade</taxon>
        <taxon>NPAAA clade</taxon>
        <taxon>indigoferoid/millettioid clade</taxon>
        <taxon>Phaseoleae</taxon>
        <taxon>Clitoria</taxon>
    </lineage>
</organism>
<accession>A0AAN9JPU7</accession>
<evidence type="ECO:0000313" key="3">
    <source>
        <dbReference type="Proteomes" id="UP001359559"/>
    </source>
</evidence>
<evidence type="ECO:0000313" key="2">
    <source>
        <dbReference type="EMBL" id="KAK7302126.1"/>
    </source>
</evidence>